<evidence type="ECO:0000313" key="2">
    <source>
        <dbReference type="EMBL" id="BBO77451.1"/>
    </source>
</evidence>
<dbReference type="EMBL" id="AP021875">
    <property type="protein sequence ID" value="BBO77451.1"/>
    <property type="molecule type" value="Genomic_DNA"/>
</dbReference>
<proteinExistence type="predicted"/>
<keyword evidence="1" id="KW-1133">Transmembrane helix</keyword>
<organism evidence="2 3">
    <name type="scientific">Desulfosarcina widdelii</name>
    <dbReference type="NCBI Taxonomy" id="947919"/>
    <lineage>
        <taxon>Bacteria</taxon>
        <taxon>Pseudomonadati</taxon>
        <taxon>Thermodesulfobacteriota</taxon>
        <taxon>Desulfobacteria</taxon>
        <taxon>Desulfobacterales</taxon>
        <taxon>Desulfosarcinaceae</taxon>
        <taxon>Desulfosarcina</taxon>
    </lineage>
</organism>
<dbReference type="KEGG" id="dwd:DSCW_48680"/>
<dbReference type="AlphaFoldDB" id="A0A5K7ZCJ1"/>
<accession>A0A5K7ZCJ1</accession>
<gene>
    <name evidence="2" type="ORF">DSCW_48680</name>
</gene>
<reference evidence="2 3" key="1">
    <citation type="submission" date="2019-11" db="EMBL/GenBank/DDBJ databases">
        <title>Comparative genomics of hydrocarbon-degrading Desulfosarcina strains.</title>
        <authorList>
            <person name="Watanabe M."/>
            <person name="Kojima H."/>
            <person name="Fukui M."/>
        </authorList>
    </citation>
    <scope>NUCLEOTIDE SEQUENCE [LARGE SCALE GENOMIC DNA]</scope>
    <source>
        <strain evidence="2 3">PP31</strain>
    </source>
</reference>
<sequence length="55" mass="6145">MNKIKTILIPILAITLVIASGSNSFAHWYGYPYGSSLSMFGLYYPSFGILYFGLF</sequence>
<dbReference type="Proteomes" id="UP000427769">
    <property type="component" value="Chromosome"/>
</dbReference>
<keyword evidence="3" id="KW-1185">Reference proteome</keyword>
<feature type="transmembrane region" description="Helical" evidence="1">
    <location>
        <begin position="36"/>
        <end position="54"/>
    </location>
</feature>
<keyword evidence="1" id="KW-0812">Transmembrane</keyword>
<keyword evidence="1" id="KW-0472">Membrane</keyword>
<evidence type="ECO:0000256" key="1">
    <source>
        <dbReference type="SAM" id="Phobius"/>
    </source>
</evidence>
<protein>
    <submittedName>
        <fullName evidence="2">Uncharacterized protein</fullName>
    </submittedName>
</protein>
<evidence type="ECO:0000313" key="3">
    <source>
        <dbReference type="Proteomes" id="UP000427769"/>
    </source>
</evidence>
<name>A0A5K7ZCJ1_9BACT</name>